<dbReference type="PANTHER" id="PTHR18063">
    <property type="entry name" value="NF-E2 INDUCIBLE PROTEIN"/>
    <property type="match status" value="1"/>
</dbReference>
<dbReference type="AlphaFoldDB" id="A0AAW1AW78"/>
<evidence type="ECO:0000313" key="6">
    <source>
        <dbReference type="EMBL" id="KAK9393789.1"/>
    </source>
</evidence>
<keyword evidence="3" id="KW-0378">Hydrolase</keyword>
<comment type="catalytic activity">
    <reaction evidence="1 3">
        <text>Thiol-dependent hydrolysis of ester, thioester, amide, peptide and isopeptide bonds formed by the C-terminal Gly of ubiquitin (a 76-residue protein attached to proteins as an intracellular targeting signal).</text>
        <dbReference type="EC" id="3.4.19.12"/>
    </reaction>
</comment>
<dbReference type="GO" id="GO:0071108">
    <property type="term" value="P:protein K48-linked deubiquitination"/>
    <property type="evidence" value="ECO:0007669"/>
    <property type="project" value="TreeGrafter"/>
</dbReference>
<comment type="caution">
    <text evidence="6">The sequence shown here is derived from an EMBL/GenBank/DDBJ whole genome shotgun (WGS) entry which is preliminary data.</text>
</comment>
<feature type="compositionally biased region" description="Basic and acidic residues" evidence="4">
    <location>
        <begin position="327"/>
        <end position="348"/>
    </location>
</feature>
<dbReference type="GO" id="GO:0016807">
    <property type="term" value="F:cysteine-type carboxypeptidase activity"/>
    <property type="evidence" value="ECO:0007669"/>
    <property type="project" value="TreeGrafter"/>
</dbReference>
<name>A0AAW1AW78_CROAD</name>
<dbReference type="GO" id="GO:0140934">
    <property type="term" value="F:histone deubiquitinase activity"/>
    <property type="evidence" value="ECO:0007669"/>
    <property type="project" value="UniProtKB-UniRule"/>
</dbReference>
<evidence type="ECO:0000256" key="3">
    <source>
        <dbReference type="RuleBase" id="RU367139"/>
    </source>
</evidence>
<sequence>MPHRSPSAWGRGSCCAPSPPLRFCLPPKTWLSRARDYILDSKPKEISEIQRLNYEQNVSDAMAILHKLQTGLDVNVKFTGVRVFEYTPECIVFDLLDIPLYHGWLVDPQVGDVVKAVGNCSYNQLVEKIICCKQSVNSELREEGSIAEQFLSSTATQLTYHGLCELTSTVQEGELCVFFRNNHFSTMTKHKGQLYLLVTDQGFLTEDKVVWESLHNVDGDGNFCDSEFHLRPPSDPETVYHGQQDQIDQDYWMALSLQEEQRSQDLSWEQLPEDVGDLQLARKLQEEEDRRASQYCQEQEPAATTAEGQQAQDATPPSVGRQPGASELKRKEPREKEREREKSSCAIL</sequence>
<dbReference type="Proteomes" id="UP001474421">
    <property type="component" value="Unassembled WGS sequence"/>
</dbReference>
<dbReference type="GO" id="GO:0004843">
    <property type="term" value="F:cysteine-type deubiquitinase activity"/>
    <property type="evidence" value="ECO:0007669"/>
    <property type="project" value="UniProtKB-UniRule"/>
</dbReference>
<feature type="region of interest" description="Disordered" evidence="4">
    <location>
        <begin position="289"/>
        <end position="348"/>
    </location>
</feature>
<feature type="compositionally biased region" description="Polar residues" evidence="4">
    <location>
        <begin position="306"/>
        <end position="315"/>
    </location>
</feature>
<reference evidence="6 7" key="1">
    <citation type="journal article" date="2024" name="Proc. Natl. Acad. Sci. U.S.A.">
        <title>The genetic regulatory architecture and epigenomic basis for age-related changes in rattlesnake venom.</title>
        <authorList>
            <person name="Hogan M.P."/>
            <person name="Holding M.L."/>
            <person name="Nystrom G.S."/>
            <person name="Colston T.J."/>
            <person name="Bartlett D.A."/>
            <person name="Mason A.J."/>
            <person name="Ellsworth S.A."/>
            <person name="Rautsaw R.M."/>
            <person name="Lawrence K.C."/>
            <person name="Strickland J.L."/>
            <person name="He B."/>
            <person name="Fraser P."/>
            <person name="Margres M.J."/>
            <person name="Gilbert D.M."/>
            <person name="Gibbs H.L."/>
            <person name="Parkinson C.L."/>
            <person name="Rokyta D.R."/>
        </authorList>
    </citation>
    <scope>NUCLEOTIDE SEQUENCE [LARGE SCALE GENOMIC DNA]</scope>
    <source>
        <strain evidence="6">DRR0105</strain>
    </source>
</reference>
<dbReference type="PANTHER" id="PTHR18063:SF8">
    <property type="entry name" value="UBIQUITIN CARBOXYL-TERMINAL HYDROLASE MINDY-2"/>
    <property type="match status" value="1"/>
</dbReference>
<comment type="function">
    <text evidence="3">Hydrolase that can specifically remove 'Lys-48'-linked conjugated ubiquitin from proteins. Has exodeubiquitinase activity and has a preference for long polyubiquitin chains. May play a regulatory role at the level of protein turnover.</text>
</comment>
<dbReference type="EC" id="3.4.19.12" evidence="3"/>
<organism evidence="6 7">
    <name type="scientific">Crotalus adamanteus</name>
    <name type="common">Eastern diamondback rattlesnake</name>
    <dbReference type="NCBI Taxonomy" id="8729"/>
    <lineage>
        <taxon>Eukaryota</taxon>
        <taxon>Metazoa</taxon>
        <taxon>Chordata</taxon>
        <taxon>Craniata</taxon>
        <taxon>Vertebrata</taxon>
        <taxon>Euteleostomi</taxon>
        <taxon>Lepidosauria</taxon>
        <taxon>Squamata</taxon>
        <taxon>Bifurcata</taxon>
        <taxon>Unidentata</taxon>
        <taxon>Episquamata</taxon>
        <taxon>Toxicofera</taxon>
        <taxon>Serpentes</taxon>
        <taxon>Colubroidea</taxon>
        <taxon>Viperidae</taxon>
        <taxon>Crotalinae</taxon>
        <taxon>Crotalus</taxon>
    </lineage>
</organism>
<evidence type="ECO:0000256" key="1">
    <source>
        <dbReference type="ARBA" id="ARBA00000707"/>
    </source>
</evidence>
<evidence type="ECO:0000256" key="4">
    <source>
        <dbReference type="SAM" id="MobiDB-lite"/>
    </source>
</evidence>
<feature type="domain" description="MINDY deubiquitinase" evidence="5">
    <location>
        <begin position="35"/>
        <end position="228"/>
    </location>
</feature>
<keyword evidence="3" id="KW-0833">Ubl conjugation pathway</keyword>
<keyword evidence="3" id="KW-0645">Protease</keyword>
<dbReference type="GO" id="GO:1990380">
    <property type="term" value="F:K48-linked deubiquitinase activity"/>
    <property type="evidence" value="ECO:0007669"/>
    <property type="project" value="UniProtKB-UniRule"/>
</dbReference>
<protein>
    <recommendedName>
        <fullName evidence="3">Ubiquitin carboxyl-terminal hydrolase</fullName>
        <ecNumber evidence="3">3.4.19.12</ecNumber>
    </recommendedName>
</protein>
<dbReference type="GO" id="GO:0005829">
    <property type="term" value="C:cytosol"/>
    <property type="evidence" value="ECO:0007669"/>
    <property type="project" value="TreeGrafter"/>
</dbReference>
<dbReference type="GO" id="GO:0071944">
    <property type="term" value="C:cell periphery"/>
    <property type="evidence" value="ECO:0007669"/>
    <property type="project" value="TreeGrafter"/>
</dbReference>
<keyword evidence="3" id="KW-0788">Thiol protease</keyword>
<dbReference type="EMBL" id="JAOTOJ010000012">
    <property type="protein sequence ID" value="KAK9393789.1"/>
    <property type="molecule type" value="Genomic_DNA"/>
</dbReference>
<dbReference type="InterPro" id="IPR007518">
    <property type="entry name" value="MINDY"/>
</dbReference>
<dbReference type="GO" id="GO:0036435">
    <property type="term" value="F:K48-linked polyubiquitin modification-dependent protein binding"/>
    <property type="evidence" value="ECO:0007669"/>
    <property type="project" value="UniProtKB-UniRule"/>
</dbReference>
<gene>
    <name evidence="6" type="ORF">NXF25_015452</name>
</gene>
<accession>A0AAW1AW78</accession>
<dbReference type="InterPro" id="IPR033979">
    <property type="entry name" value="MINDY_domain"/>
</dbReference>
<dbReference type="GO" id="GO:0006508">
    <property type="term" value="P:proteolysis"/>
    <property type="evidence" value="ECO:0007669"/>
    <property type="project" value="UniProtKB-KW"/>
</dbReference>
<keyword evidence="7" id="KW-1185">Reference proteome</keyword>
<comment type="similarity">
    <text evidence="2 3">Belongs to the MINDY deubiquitinase family. FAM63 subfamily.</text>
</comment>
<dbReference type="Pfam" id="PF04424">
    <property type="entry name" value="MINDY_DUB"/>
    <property type="match status" value="1"/>
</dbReference>
<evidence type="ECO:0000259" key="5">
    <source>
        <dbReference type="Pfam" id="PF04424"/>
    </source>
</evidence>
<evidence type="ECO:0000313" key="7">
    <source>
        <dbReference type="Proteomes" id="UP001474421"/>
    </source>
</evidence>
<proteinExistence type="inferred from homology"/>
<evidence type="ECO:0000256" key="2">
    <source>
        <dbReference type="ARBA" id="ARBA00006616"/>
    </source>
</evidence>